<evidence type="ECO:0000313" key="2">
    <source>
        <dbReference type="EMBL" id="TKK67979.1"/>
    </source>
</evidence>
<accession>A0A4U3L189</accession>
<evidence type="ECO:0000259" key="1">
    <source>
        <dbReference type="Pfam" id="PF00535"/>
    </source>
</evidence>
<dbReference type="SUPFAM" id="SSF53448">
    <property type="entry name" value="Nucleotide-diphospho-sugar transferases"/>
    <property type="match status" value="1"/>
</dbReference>
<keyword evidence="2" id="KW-0808">Transferase</keyword>
<dbReference type="Proteomes" id="UP000305848">
    <property type="component" value="Unassembled WGS sequence"/>
</dbReference>
<dbReference type="InterPro" id="IPR050834">
    <property type="entry name" value="Glycosyltransf_2"/>
</dbReference>
<feature type="domain" description="Glycosyltransferase 2-like" evidence="1">
    <location>
        <begin position="9"/>
        <end position="119"/>
    </location>
</feature>
<dbReference type="EMBL" id="SZQL01000009">
    <property type="protein sequence ID" value="TKK67979.1"/>
    <property type="molecule type" value="Genomic_DNA"/>
</dbReference>
<name>A0A4U3L189_9BACT</name>
<proteinExistence type="predicted"/>
<keyword evidence="3" id="KW-1185">Reference proteome</keyword>
<reference evidence="2 3" key="1">
    <citation type="submission" date="2019-05" db="EMBL/GenBank/DDBJ databases">
        <title>Panacibacter sp. strain 17mud1-8 Genome sequencing and assembly.</title>
        <authorList>
            <person name="Chhetri G."/>
        </authorList>
    </citation>
    <scope>NUCLEOTIDE SEQUENCE [LARGE SCALE GENOMIC DNA]</scope>
    <source>
        <strain evidence="2 3">17mud1-8</strain>
    </source>
</reference>
<dbReference type="AlphaFoldDB" id="A0A4U3L189"/>
<dbReference type="OrthoDB" id="9770457at2"/>
<dbReference type="InterPro" id="IPR001173">
    <property type="entry name" value="Glyco_trans_2-like"/>
</dbReference>
<dbReference type="RefSeq" id="WP_137262082.1">
    <property type="nucleotide sequence ID" value="NZ_SZQL01000009.1"/>
</dbReference>
<comment type="caution">
    <text evidence="2">The sequence shown here is derived from an EMBL/GenBank/DDBJ whole genome shotgun (WGS) entry which is preliminary data.</text>
</comment>
<dbReference type="Gene3D" id="3.90.550.10">
    <property type="entry name" value="Spore Coat Polysaccharide Biosynthesis Protein SpsA, Chain A"/>
    <property type="match status" value="1"/>
</dbReference>
<dbReference type="PANTHER" id="PTHR43685:SF11">
    <property type="entry name" value="GLYCOSYLTRANSFERASE TAGX-RELATED"/>
    <property type="match status" value="1"/>
</dbReference>
<dbReference type="Pfam" id="PF00535">
    <property type="entry name" value="Glycos_transf_2"/>
    <property type="match status" value="1"/>
</dbReference>
<protein>
    <submittedName>
        <fullName evidence="2">Glycosyltransferase family 2 protein</fullName>
    </submittedName>
</protein>
<dbReference type="CDD" id="cd00761">
    <property type="entry name" value="Glyco_tranf_GTA_type"/>
    <property type="match status" value="1"/>
</dbReference>
<gene>
    <name evidence="2" type="ORF">FC093_12240</name>
</gene>
<dbReference type="GO" id="GO:0016740">
    <property type="term" value="F:transferase activity"/>
    <property type="evidence" value="ECO:0007669"/>
    <property type="project" value="UniProtKB-KW"/>
</dbReference>
<dbReference type="InterPro" id="IPR029044">
    <property type="entry name" value="Nucleotide-diphossugar_trans"/>
</dbReference>
<evidence type="ECO:0000313" key="3">
    <source>
        <dbReference type="Proteomes" id="UP000305848"/>
    </source>
</evidence>
<dbReference type="PANTHER" id="PTHR43685">
    <property type="entry name" value="GLYCOSYLTRANSFERASE"/>
    <property type="match status" value="1"/>
</dbReference>
<sequence>MAIVEHFISVIIPCYNKESFIAEALDSVLQQTYSKAIKEIIVVDDGSTDGTAAVIKEKALLHPVINYIYQQNGGVSAARNTGISNAQGDYIAFLDADDLWLPDKIERQCKALEQHPEVGLFYTDLFKYDYKQEKLTPVRVIAYQADEQDLLFKFVAKGAPVIPSTVLVKKACFEKEGLFDTTLLEGGEDIDMWLRIARHYAFQHVEGCLLKKRELKDSLGANTYENAKGYKIALDKMQQLEPAIAPYRRKRDALIHYKVGLYFYKKGEHAKAFREVNQSFKKDVKLFKAYALWLAIFVKQLSGFKILRNS</sequence>
<organism evidence="2 3">
    <name type="scientific">Ilyomonas limi</name>
    <dbReference type="NCBI Taxonomy" id="2575867"/>
    <lineage>
        <taxon>Bacteria</taxon>
        <taxon>Pseudomonadati</taxon>
        <taxon>Bacteroidota</taxon>
        <taxon>Chitinophagia</taxon>
        <taxon>Chitinophagales</taxon>
        <taxon>Chitinophagaceae</taxon>
        <taxon>Ilyomonas</taxon>
    </lineage>
</organism>